<name>A0ABQ0AA59_9GAMM</name>
<organism evidence="1 2">
    <name type="scientific">Sessilibacter corallicola</name>
    <dbReference type="NCBI Taxonomy" id="2904075"/>
    <lineage>
        <taxon>Bacteria</taxon>
        <taxon>Pseudomonadati</taxon>
        <taxon>Pseudomonadota</taxon>
        <taxon>Gammaproteobacteria</taxon>
        <taxon>Cellvibrionales</taxon>
        <taxon>Cellvibrionaceae</taxon>
        <taxon>Sessilibacter</taxon>
    </lineage>
</organism>
<gene>
    <name evidence="1" type="ORF">NBRC116591_23420</name>
</gene>
<dbReference type="Proteomes" id="UP001465153">
    <property type="component" value="Unassembled WGS sequence"/>
</dbReference>
<accession>A0ABQ0AA59</accession>
<evidence type="ECO:0000313" key="2">
    <source>
        <dbReference type="Proteomes" id="UP001465153"/>
    </source>
</evidence>
<dbReference type="EMBL" id="BAABWN010000007">
    <property type="protein sequence ID" value="GAA6168531.1"/>
    <property type="molecule type" value="Genomic_DNA"/>
</dbReference>
<proteinExistence type="predicted"/>
<comment type="caution">
    <text evidence="1">The sequence shown here is derived from an EMBL/GenBank/DDBJ whole genome shotgun (WGS) entry which is preliminary data.</text>
</comment>
<sequence length="52" mass="5794">MISVYLEYNTFLDERLNDLYQNNGLLCIANTDSKTVTLSAIKTGKLAALLIN</sequence>
<protein>
    <submittedName>
        <fullName evidence="1">Uncharacterized protein</fullName>
    </submittedName>
</protein>
<evidence type="ECO:0000313" key="1">
    <source>
        <dbReference type="EMBL" id="GAA6168531.1"/>
    </source>
</evidence>
<reference evidence="1 2" key="1">
    <citation type="submission" date="2024-04" db="EMBL/GenBank/DDBJ databases">
        <title>Draft genome sequence of Sessilibacter corallicola NBRC 116591.</title>
        <authorList>
            <person name="Miyakawa T."/>
            <person name="Kusuya Y."/>
            <person name="Miura T."/>
        </authorList>
    </citation>
    <scope>NUCLEOTIDE SEQUENCE [LARGE SCALE GENOMIC DNA]</scope>
    <source>
        <strain evidence="1 2">KU-00831-HH</strain>
    </source>
</reference>
<keyword evidence="2" id="KW-1185">Reference proteome</keyword>